<feature type="compositionally biased region" description="Low complexity" evidence="10">
    <location>
        <begin position="324"/>
        <end position="338"/>
    </location>
</feature>
<dbReference type="GO" id="GO:0040015">
    <property type="term" value="P:negative regulation of multicellular organism growth"/>
    <property type="evidence" value="ECO:0007669"/>
    <property type="project" value="Ensembl"/>
</dbReference>
<keyword evidence="6" id="KW-0862">Zinc</keyword>
<feature type="compositionally biased region" description="Polar residues" evidence="10">
    <location>
        <begin position="2050"/>
        <end position="2063"/>
    </location>
</feature>
<feature type="region of interest" description="Disordered" evidence="10">
    <location>
        <begin position="1190"/>
        <end position="1238"/>
    </location>
</feature>
<feature type="compositionally biased region" description="Basic residues" evidence="10">
    <location>
        <begin position="1560"/>
        <end position="1571"/>
    </location>
</feature>
<feature type="region of interest" description="Disordered" evidence="10">
    <location>
        <begin position="444"/>
        <end position="494"/>
    </location>
</feature>
<dbReference type="Ensembl" id="ENSCPBT00000034979.1">
    <property type="protein sequence ID" value="ENSCPBP00000029718.1"/>
    <property type="gene ID" value="ENSCPBG00000020931.1"/>
</dbReference>
<keyword evidence="3" id="KW-0597">Phosphoprotein</keyword>
<accession>A0A8C3I8H9</accession>
<feature type="compositionally biased region" description="Polar residues" evidence="10">
    <location>
        <begin position="639"/>
        <end position="648"/>
    </location>
</feature>
<keyword evidence="4" id="KW-0479">Metal-binding</keyword>
<dbReference type="GO" id="GO:0045893">
    <property type="term" value="P:positive regulation of DNA-templated transcription"/>
    <property type="evidence" value="ECO:0007669"/>
    <property type="project" value="Ensembl"/>
</dbReference>
<evidence type="ECO:0000256" key="3">
    <source>
        <dbReference type="ARBA" id="ARBA00022553"/>
    </source>
</evidence>
<feature type="compositionally biased region" description="Low complexity" evidence="10">
    <location>
        <begin position="1739"/>
        <end position="1748"/>
    </location>
</feature>
<dbReference type="GO" id="GO:0008270">
    <property type="term" value="F:zinc ion binding"/>
    <property type="evidence" value="ECO:0007669"/>
    <property type="project" value="UniProtKB-KW"/>
</dbReference>
<keyword evidence="5" id="KW-0863">Zinc-finger</keyword>
<feature type="region of interest" description="Disordered" evidence="10">
    <location>
        <begin position="1"/>
        <end position="39"/>
    </location>
</feature>
<keyword evidence="7" id="KW-0832">Ubl conjugation</keyword>
<evidence type="ECO:0000256" key="6">
    <source>
        <dbReference type="ARBA" id="ARBA00022833"/>
    </source>
</evidence>
<dbReference type="InterPro" id="IPR013083">
    <property type="entry name" value="Znf_RING/FYVE/PHD"/>
</dbReference>
<evidence type="ECO:0000313" key="13">
    <source>
        <dbReference type="Proteomes" id="UP000694380"/>
    </source>
</evidence>
<evidence type="ECO:0000313" key="12">
    <source>
        <dbReference type="Ensembl" id="ENSCPBP00000029726.1"/>
    </source>
</evidence>
<feature type="compositionally biased region" description="Polar residues" evidence="10">
    <location>
        <begin position="12"/>
        <end position="24"/>
    </location>
</feature>
<dbReference type="PANTHER" id="PTHR14955">
    <property type="entry name" value="RETINOIC ACID INDUCED 1/TRANSCRIPTION FACTOR 20"/>
    <property type="match status" value="1"/>
</dbReference>
<dbReference type="InterPro" id="IPR052440">
    <property type="entry name" value="Trans_Reg/Chrom_Remod"/>
</dbReference>
<dbReference type="GO" id="GO:0001501">
    <property type="term" value="P:skeletal system development"/>
    <property type="evidence" value="ECO:0007669"/>
    <property type="project" value="Ensembl"/>
</dbReference>
<dbReference type="Pfam" id="PF13771">
    <property type="entry name" value="zf-HC5HC2H"/>
    <property type="match status" value="1"/>
</dbReference>
<feature type="compositionally biased region" description="Basic and acidic residues" evidence="10">
    <location>
        <begin position="1513"/>
        <end position="1535"/>
    </location>
</feature>
<dbReference type="Proteomes" id="UP000694380">
    <property type="component" value="Unplaced"/>
</dbReference>
<feature type="region of interest" description="Disordered" evidence="10">
    <location>
        <begin position="521"/>
        <end position="551"/>
    </location>
</feature>
<feature type="compositionally biased region" description="Basic residues" evidence="10">
    <location>
        <begin position="1578"/>
        <end position="1587"/>
    </location>
</feature>
<dbReference type="SMART" id="SM00249">
    <property type="entry name" value="PHD"/>
    <property type="match status" value="1"/>
</dbReference>
<organism evidence="12 13">
    <name type="scientific">Chrysemys picta bellii</name>
    <name type="common">Western painted turtle</name>
    <name type="synonym">Emys bellii</name>
    <dbReference type="NCBI Taxonomy" id="8478"/>
    <lineage>
        <taxon>Eukaryota</taxon>
        <taxon>Metazoa</taxon>
        <taxon>Chordata</taxon>
        <taxon>Craniata</taxon>
        <taxon>Vertebrata</taxon>
        <taxon>Euteleostomi</taxon>
        <taxon>Archelosauria</taxon>
        <taxon>Testudinata</taxon>
        <taxon>Testudines</taxon>
        <taxon>Cryptodira</taxon>
        <taxon>Durocryptodira</taxon>
        <taxon>Testudinoidea</taxon>
        <taxon>Emydidae</taxon>
        <taxon>Chrysemys</taxon>
    </lineage>
</organism>
<dbReference type="InterPro" id="IPR034732">
    <property type="entry name" value="EPHD"/>
</dbReference>
<feature type="compositionally biased region" description="Polar residues" evidence="10">
    <location>
        <begin position="1753"/>
        <end position="1764"/>
    </location>
</feature>
<name>A0A8C3I8H9_CHRPI</name>
<evidence type="ECO:0000256" key="8">
    <source>
        <dbReference type="ARBA" id="ARBA00023159"/>
    </source>
</evidence>
<feature type="compositionally biased region" description="Polar residues" evidence="10">
    <location>
        <begin position="465"/>
        <end position="475"/>
    </location>
</feature>
<dbReference type="PROSITE" id="PS51805">
    <property type="entry name" value="EPHD"/>
    <property type="match status" value="1"/>
</dbReference>
<feature type="region of interest" description="Disordered" evidence="10">
    <location>
        <begin position="639"/>
        <end position="663"/>
    </location>
</feature>
<feature type="region of interest" description="Disordered" evidence="10">
    <location>
        <begin position="992"/>
        <end position="1011"/>
    </location>
</feature>
<feature type="region of interest" description="Disordered" evidence="10">
    <location>
        <begin position="179"/>
        <end position="239"/>
    </location>
</feature>
<feature type="region of interest" description="Disordered" evidence="10">
    <location>
        <begin position="1809"/>
        <end position="1828"/>
    </location>
</feature>
<feature type="compositionally biased region" description="Polar residues" evidence="10">
    <location>
        <begin position="383"/>
        <end position="399"/>
    </location>
</feature>
<feature type="region of interest" description="Disordered" evidence="10">
    <location>
        <begin position="1283"/>
        <end position="1304"/>
    </location>
</feature>
<feature type="compositionally biased region" description="Low complexity" evidence="10">
    <location>
        <begin position="265"/>
        <end position="279"/>
    </location>
</feature>
<dbReference type="GO" id="GO:0005654">
    <property type="term" value="C:nucleoplasm"/>
    <property type="evidence" value="ECO:0007669"/>
    <property type="project" value="Ensembl"/>
</dbReference>
<feature type="compositionally biased region" description="Polar residues" evidence="10">
    <location>
        <begin position="179"/>
        <end position="215"/>
    </location>
</feature>
<comment type="subcellular location">
    <subcellularLocation>
        <location evidence="1">Nucleus</location>
    </subcellularLocation>
</comment>
<sequence>MQSFRERCGFHGNQQNYQQTSQDTSRLENYRHQSQAGPNCERQRLVAKEYYSQQQLPYPGYENSAVEKYHRGNKQLPGQQLQGRPAFSNYAVQENSPYPARYSGEESLQTWGTQQQSLAGGVAKYEENLMKKSPAPAGSRQYHEQTAQLPFRTHSLHLQQQPPPPQPPALTYPKLQRQKIQNDVSSPMSFSQTGHFTQHSQSQFPASSTYSSVPGGSQAAHSYKSCTAPSSQQHERPLGGAANLASGQRVQNLHGYQANRISYDQQQQPQQQQQQQPLQGRHHAQETLHYQNLAKYQHYNQPGQTYCQTDAPVRTPEQYYQTFSPSSSHSPARSVGRSPSYSSTPSPLMPNLENFQYSQQSLSTGSFPAGITDHSHFMPLLNPSPTDGTSPDAQSGNCKNLQKEKIPENLLSDLSLQSLTALTSQVENISNTVQQLLLSKSAVPQKKGIKNPPRTPEQLKGQHCSPESSTYSAEQVGTPLSDPLSTPQSVHAEAQDADYLSGSEDQLERNFLYCSQSRSPARVNSNSKAKPESVSTCSVTSPDDMSTKSDDSFQSIHANLPLETFTKYMTNERECPRLLLSALSQEELASEIIVLQDAINEKADKAWANSPALNKDPAKSPFHIENHRTCLDSMVKSTWSNQGDSGTHTEPLKLDKASGGNNSKDFSEEVYENAQVEFTTTETKNALKVTSSMAYNSKPNIPAATSSSGAASYSCYSNTTANSVGSDNAMEHFDWPDESISESCLRWKELGPCLQSSDLSKDLFHSKLAGSCKEKKNACCMDICDGEQPAKNEQAEDFSQQQMGEEEEDTLTYDEATKADSERWLEDTRHCCSGGDFSEIPMISSPDLKESDLEPEEYSSLCELASSEQKSVIYDTSPPKPPENAAVLSSKDVPVSAEETVSAVEKENSVPSSRLSGQSVILLGPAVGTETKVKSWFESSLPHIKPEEDTTVGESVLQEKTETETTLLVKVKKQMLPENLLVKSESISRGKTLRSKRVHSRLSEGEESSKPVPSLFKDIQAAGMVANPCVGPDGEMETTSKNTHGQTPRFPAEGLPARMCTRSFTALSEPRTPAPLEGLNVLAHQEKLGKKSVCGMKQRVAFKARKRTGRPTPKVVQNPSDPTSLLVPNLVQNEDFIGQKAKGLEPQDAEVKDQRSMILRSRTKTQEVYTKRRREKRTAEVRLKNCKTPKKLLSNNHLPPTFKITPPGGPHKEGKVGKRMKLPKSGPGMGSKMSERPLHSLKRKSTFVSPIPTKKRNLVLRSSSTKEEKPEASPNLFKRMPSTKKARAKLPTKSSCEAALTPPPAKEPPNVCIKITSRAAFQGAMKTKVLPPRKGRGLKLEAIVQKITSPNLKKFACKTAAATATAHSNPLSPAGAEKERALKNASVTPAVGEAGPLNQGMAQKAPAASVAEQLCRNSNNRSLKGKLMNSKKLSSDCFKGEAYSSPETVQYNSSSMAARSISLLPKKRNRKGKAAAFSVAKNPLDRRAHLAPALLLTARERAGTGDALGNGEDGQRDGKKPKTEDKDFAKNEPPEGRSSQTQTRAQKQRANHSNYNGYSKRQRKRHTRSKAKNVASRCKSRAKRRRQQQAPLLNPTEPEIRLKYISCKRLRTDSRAPPFSPYVRVEKHNEFTTTCTVINSAGEEARLHKEQQPSSSAQALLPGGASLQPKAALPLSSTMHLGPVVSKALNAACLVCCLCRNPANYKDLGDLCGPYYPEHCLPKKKSRLKEKIKVEGPSEEAPVPSPAERTLKTTDNNCTTSTISGKPPRLDSAADSAKQSALRSSSRGMFRKLQSCYCCDERTEGEEAAEKPRRHECNKAESPSQESVGDTQEHWVHEACAIWTAGVYLVAGKLYGLQEAIKVAAEVRCSSCQQAGATVGCCHKGCVQTYHYACAIDTGCLLTEENFSLKCPKHKLQHVHLITGNQTGGRGCTTRIQTGNVPTAWGGSRYNPSAGKSPLRQAQVTPEAPWCLSQRWLPTTRSHRERQGRKCRMYPSASIPPGSSVYLGRGSTQNTGQVGSQFQVLLFPFCSPQHCTRAIPDGHGDPAPGSSWNSIQSHSRTCN</sequence>
<dbReference type="Gene3D" id="3.30.40.10">
    <property type="entry name" value="Zinc/RING finger domain, C3HC4 (zinc finger)"/>
    <property type="match status" value="1"/>
</dbReference>
<keyword evidence="9" id="KW-0539">Nucleus</keyword>
<feature type="region of interest" description="Disordered" evidence="10">
    <location>
        <begin position="320"/>
        <end position="399"/>
    </location>
</feature>
<evidence type="ECO:0000256" key="7">
    <source>
        <dbReference type="ARBA" id="ARBA00022843"/>
    </source>
</evidence>
<gene>
    <name evidence="12" type="primary">RAI1</name>
</gene>
<evidence type="ECO:0000259" key="11">
    <source>
        <dbReference type="PROSITE" id="PS51805"/>
    </source>
</evidence>
<feature type="compositionally biased region" description="Polar residues" evidence="10">
    <location>
        <begin position="521"/>
        <end position="544"/>
    </location>
</feature>
<keyword evidence="8" id="KW-0010">Activator</keyword>
<feature type="region of interest" description="Disordered" evidence="10">
    <location>
        <begin position="263"/>
        <end position="284"/>
    </location>
</feature>
<evidence type="ECO:0000256" key="9">
    <source>
        <dbReference type="ARBA" id="ARBA00023242"/>
    </source>
</evidence>
<dbReference type="FunFam" id="3.30.40.10:FF:000116">
    <property type="entry name" value="Transcription factor 20 (AR1)"/>
    <property type="match status" value="1"/>
</dbReference>
<dbReference type="PANTHER" id="PTHR14955:SF6">
    <property type="entry name" value="RETINOIC ACID-INDUCED PROTEIN 1"/>
    <property type="match status" value="1"/>
</dbReference>
<evidence type="ECO:0000256" key="2">
    <source>
        <dbReference type="ARBA" id="ARBA00022499"/>
    </source>
</evidence>
<feature type="region of interest" description="Disordered" evidence="10">
    <location>
        <begin position="1502"/>
        <end position="1596"/>
    </location>
</feature>
<dbReference type="Ensembl" id="ENSCPBT00000034988.1">
    <property type="protein sequence ID" value="ENSCPBP00000029726.1"/>
    <property type="gene ID" value="ENSCPBG00000020931.1"/>
</dbReference>
<dbReference type="OMA" id="HQSQSYS"/>
<reference evidence="12" key="1">
    <citation type="submission" date="2025-05" db="UniProtKB">
        <authorList>
            <consortium name="Ensembl"/>
        </authorList>
    </citation>
    <scope>IDENTIFICATION</scope>
</reference>
<feature type="region of interest" description="Disordered" evidence="10">
    <location>
        <begin position="873"/>
        <end position="893"/>
    </location>
</feature>
<keyword evidence="2" id="KW-1017">Isopeptide bond</keyword>
<feature type="compositionally biased region" description="Basic and acidic residues" evidence="10">
    <location>
        <begin position="1809"/>
        <end position="1819"/>
    </location>
</feature>
<evidence type="ECO:0000256" key="10">
    <source>
        <dbReference type="SAM" id="MobiDB-lite"/>
    </source>
</evidence>
<dbReference type="InterPro" id="IPR001965">
    <property type="entry name" value="Znf_PHD"/>
</dbReference>
<evidence type="ECO:0000256" key="4">
    <source>
        <dbReference type="ARBA" id="ARBA00022723"/>
    </source>
</evidence>
<keyword evidence="13" id="KW-1185">Reference proteome</keyword>
<dbReference type="GeneTree" id="ENSGT00940000156922"/>
<evidence type="ECO:0000256" key="5">
    <source>
        <dbReference type="ARBA" id="ARBA00022771"/>
    </source>
</evidence>
<dbReference type="GO" id="GO:0006357">
    <property type="term" value="P:regulation of transcription by RNA polymerase II"/>
    <property type="evidence" value="ECO:0007669"/>
    <property type="project" value="Ensembl"/>
</dbReference>
<feature type="region of interest" description="Disordered" evidence="10">
    <location>
        <begin position="2040"/>
        <end position="2063"/>
    </location>
</feature>
<feature type="compositionally biased region" description="Polar residues" evidence="10">
    <location>
        <begin position="1777"/>
        <end position="1786"/>
    </location>
</feature>
<proteinExistence type="predicted"/>
<evidence type="ECO:0000256" key="1">
    <source>
        <dbReference type="ARBA" id="ARBA00004123"/>
    </source>
</evidence>
<feature type="region of interest" description="Disordered" evidence="10">
    <location>
        <begin position="1732"/>
        <end position="1786"/>
    </location>
</feature>
<feature type="domain" description="PHD-type" evidence="11">
    <location>
        <begin position="1793"/>
        <end position="1915"/>
    </location>
</feature>
<dbReference type="Ensembl" id="ENSCPBT00000034983.1">
    <property type="protein sequence ID" value="ENSCPBP00000029722.1"/>
    <property type="gene ID" value="ENSCPBG00000020931.1"/>
</dbReference>
<dbReference type="GO" id="GO:0032922">
    <property type="term" value="P:circadian regulation of gene expression"/>
    <property type="evidence" value="ECO:0007669"/>
    <property type="project" value="Ensembl"/>
</dbReference>
<feature type="compositionally biased region" description="Polar residues" evidence="10">
    <location>
        <begin position="353"/>
        <end position="366"/>
    </location>
</feature>
<protein>
    <submittedName>
        <fullName evidence="12">Retinoic acid induced 1</fullName>
    </submittedName>
</protein>